<dbReference type="PANTHER" id="PTHR43180">
    <property type="entry name" value="3-OXOACYL-(ACYL-CARRIER-PROTEIN) REDUCTASE (AFU_ORTHOLOGUE AFUA_6G11210)"/>
    <property type="match status" value="1"/>
</dbReference>
<comment type="similarity">
    <text evidence="1">Belongs to the short-chain dehydrogenases/reductases (SDR) family.</text>
</comment>
<dbReference type="OrthoDB" id="37659at2759"/>
<evidence type="ECO:0000256" key="2">
    <source>
        <dbReference type="ARBA" id="ARBA00023002"/>
    </source>
</evidence>
<evidence type="ECO:0000256" key="1">
    <source>
        <dbReference type="ARBA" id="ARBA00006484"/>
    </source>
</evidence>
<dbReference type="SUPFAM" id="SSF51735">
    <property type="entry name" value="NAD(P)-binding Rossmann-fold domains"/>
    <property type="match status" value="1"/>
</dbReference>
<dbReference type="GO" id="GO:0016491">
    <property type="term" value="F:oxidoreductase activity"/>
    <property type="evidence" value="ECO:0007669"/>
    <property type="project" value="UniProtKB-KW"/>
</dbReference>
<comment type="caution">
    <text evidence="3">The sequence shown here is derived from an EMBL/GenBank/DDBJ whole genome shotgun (WGS) entry which is preliminary data.</text>
</comment>
<reference evidence="3" key="1">
    <citation type="journal article" date="2020" name="Stud. Mycol.">
        <title>101 Dothideomycetes genomes: a test case for predicting lifestyles and emergence of pathogens.</title>
        <authorList>
            <person name="Haridas S."/>
            <person name="Albert R."/>
            <person name="Binder M."/>
            <person name="Bloem J."/>
            <person name="Labutti K."/>
            <person name="Salamov A."/>
            <person name="Andreopoulos B."/>
            <person name="Baker S."/>
            <person name="Barry K."/>
            <person name="Bills G."/>
            <person name="Bluhm B."/>
            <person name="Cannon C."/>
            <person name="Castanera R."/>
            <person name="Culley D."/>
            <person name="Daum C."/>
            <person name="Ezra D."/>
            <person name="Gonzalez J."/>
            <person name="Henrissat B."/>
            <person name="Kuo A."/>
            <person name="Liang C."/>
            <person name="Lipzen A."/>
            <person name="Lutzoni F."/>
            <person name="Magnuson J."/>
            <person name="Mondo S."/>
            <person name="Nolan M."/>
            <person name="Ohm R."/>
            <person name="Pangilinan J."/>
            <person name="Park H.-J."/>
            <person name="Ramirez L."/>
            <person name="Alfaro M."/>
            <person name="Sun H."/>
            <person name="Tritt A."/>
            <person name="Yoshinaga Y."/>
            <person name="Zwiers L.-H."/>
            <person name="Turgeon B."/>
            <person name="Goodwin S."/>
            <person name="Spatafora J."/>
            <person name="Crous P."/>
            <person name="Grigoriev I."/>
        </authorList>
    </citation>
    <scope>NUCLEOTIDE SEQUENCE</scope>
    <source>
        <strain evidence="3">CBS 116435</strain>
    </source>
</reference>
<dbReference type="InterPro" id="IPR036291">
    <property type="entry name" value="NAD(P)-bd_dom_sf"/>
</dbReference>
<dbReference type="InterPro" id="IPR002347">
    <property type="entry name" value="SDR_fam"/>
</dbReference>
<keyword evidence="4" id="KW-1185">Reference proteome</keyword>
<gene>
    <name evidence="3" type="ORF">K431DRAFT_350473</name>
</gene>
<dbReference type="Proteomes" id="UP000799441">
    <property type="component" value="Unassembled WGS sequence"/>
</dbReference>
<dbReference type="PANTHER" id="PTHR43180:SF10">
    <property type="entry name" value="NAD(P)-BINDING PROTEIN"/>
    <property type="match status" value="1"/>
</dbReference>
<organism evidence="3 4">
    <name type="scientific">Polychaeton citri CBS 116435</name>
    <dbReference type="NCBI Taxonomy" id="1314669"/>
    <lineage>
        <taxon>Eukaryota</taxon>
        <taxon>Fungi</taxon>
        <taxon>Dikarya</taxon>
        <taxon>Ascomycota</taxon>
        <taxon>Pezizomycotina</taxon>
        <taxon>Dothideomycetes</taxon>
        <taxon>Dothideomycetidae</taxon>
        <taxon>Capnodiales</taxon>
        <taxon>Capnodiaceae</taxon>
        <taxon>Polychaeton</taxon>
    </lineage>
</organism>
<sequence>MASFFEIADSDLISLKSDVVIITGGSSGIGLATVNLLLDLGATVVVGDMNGPPLSHQNLSFQKCDVTSWPDQLSLFKFTIEKHDHIDHVFANAGIGSRCEHVNADTDSNGDPVAPNLTTYDTNFKGMVYSSHLAIYYLQKQDSPGSIVATASASSFQHFPASDYTASKHGVLGFMRGVLPNLYQTRIRMNEIAPSWTVTGLLPPQLTDRIDGPWQQPEVVARAVAVLMADQKRQGQLIYIVQGKYKEVEEGFLMTAAREILDGEEPAIKVLQNIKEVVAGFRMAQ</sequence>
<dbReference type="Pfam" id="PF00106">
    <property type="entry name" value="adh_short"/>
    <property type="match status" value="1"/>
</dbReference>
<dbReference type="EMBL" id="MU003885">
    <property type="protein sequence ID" value="KAF2716225.1"/>
    <property type="molecule type" value="Genomic_DNA"/>
</dbReference>
<evidence type="ECO:0000313" key="3">
    <source>
        <dbReference type="EMBL" id="KAF2716225.1"/>
    </source>
</evidence>
<dbReference type="PRINTS" id="PR00081">
    <property type="entry name" value="GDHRDH"/>
</dbReference>
<name>A0A9P4PYM4_9PEZI</name>
<protein>
    <submittedName>
        <fullName evidence="3">NAD(P)-binding protein</fullName>
    </submittedName>
</protein>
<dbReference type="AlphaFoldDB" id="A0A9P4PYM4"/>
<keyword evidence="2" id="KW-0560">Oxidoreductase</keyword>
<evidence type="ECO:0000313" key="4">
    <source>
        <dbReference type="Proteomes" id="UP000799441"/>
    </source>
</evidence>
<proteinExistence type="inferred from homology"/>
<accession>A0A9P4PYM4</accession>
<dbReference type="Gene3D" id="3.40.50.720">
    <property type="entry name" value="NAD(P)-binding Rossmann-like Domain"/>
    <property type="match status" value="1"/>
</dbReference>